<accession>A0A8R1TS27</accession>
<dbReference type="EnsemblMetazoa" id="OVOC3899.1">
    <property type="protein sequence ID" value="OVOC3899.1"/>
    <property type="gene ID" value="WBGene00240708"/>
</dbReference>
<keyword evidence="2" id="KW-1185">Reference proteome</keyword>
<sequence length="63" mass="7350">MKLQQNPSNEFVETLTLNFFPTSVSYSAIISSPYNYTFMDGNSRMKFKYFRLVLLSETGIIIR</sequence>
<dbReference type="AlphaFoldDB" id="A0A8R1TS27"/>
<evidence type="ECO:0000313" key="2">
    <source>
        <dbReference type="Proteomes" id="UP000024404"/>
    </source>
</evidence>
<evidence type="ECO:0000313" key="1">
    <source>
        <dbReference type="EnsemblMetazoa" id="OVOC3899.1"/>
    </source>
</evidence>
<organism evidence="1 2">
    <name type="scientific">Onchocerca volvulus</name>
    <dbReference type="NCBI Taxonomy" id="6282"/>
    <lineage>
        <taxon>Eukaryota</taxon>
        <taxon>Metazoa</taxon>
        <taxon>Ecdysozoa</taxon>
        <taxon>Nematoda</taxon>
        <taxon>Chromadorea</taxon>
        <taxon>Rhabditida</taxon>
        <taxon>Spirurina</taxon>
        <taxon>Spiruromorpha</taxon>
        <taxon>Filarioidea</taxon>
        <taxon>Onchocercidae</taxon>
        <taxon>Onchocerca</taxon>
    </lineage>
</organism>
<protein>
    <submittedName>
        <fullName evidence="1">Uncharacterized protein</fullName>
    </submittedName>
</protein>
<reference evidence="2" key="1">
    <citation type="submission" date="2013-10" db="EMBL/GenBank/DDBJ databases">
        <title>Genome sequencing of Onchocerca volvulus.</title>
        <authorList>
            <person name="Cotton J."/>
            <person name="Tsai J."/>
            <person name="Stanley E."/>
            <person name="Tracey A."/>
            <person name="Holroyd N."/>
            <person name="Lustigman S."/>
            <person name="Berriman M."/>
        </authorList>
    </citation>
    <scope>NUCLEOTIDE SEQUENCE</scope>
</reference>
<dbReference type="EMBL" id="CMVM020000122">
    <property type="status" value="NOT_ANNOTATED_CDS"/>
    <property type="molecule type" value="Genomic_DNA"/>
</dbReference>
<dbReference type="Proteomes" id="UP000024404">
    <property type="component" value="Unassembled WGS sequence"/>
</dbReference>
<reference evidence="1" key="2">
    <citation type="submission" date="2022-06" db="UniProtKB">
        <authorList>
            <consortium name="EnsemblMetazoa"/>
        </authorList>
    </citation>
    <scope>IDENTIFICATION</scope>
</reference>
<proteinExistence type="predicted"/>
<name>A0A8R1TS27_ONCVO</name>